<protein>
    <submittedName>
        <fullName evidence="1">Secretory immunoglobulin A-binding protein EsiB</fullName>
    </submittedName>
</protein>
<reference evidence="1 2" key="1">
    <citation type="submission" date="2018-01" db="EMBL/GenBank/DDBJ databases">
        <title>Saezia sanguinis gen. nov., sp. nov., in the order Burkholderiales isolated from human blood.</title>
        <authorList>
            <person name="Medina-Pascual M.J."/>
            <person name="Valdezate S."/>
            <person name="Monzon S."/>
            <person name="Cuesta I."/>
            <person name="Carrasco G."/>
            <person name="Villalon P."/>
            <person name="Saez-Nieto J.A."/>
        </authorList>
    </citation>
    <scope>NUCLEOTIDE SEQUENCE [LARGE SCALE GENOMIC DNA]</scope>
    <source>
        <strain evidence="1 2">CNM695-12</strain>
    </source>
</reference>
<dbReference type="Proteomes" id="UP000286947">
    <property type="component" value="Unassembled WGS sequence"/>
</dbReference>
<keyword evidence="2" id="KW-1185">Reference proteome</keyword>
<dbReference type="Gene3D" id="1.25.40.10">
    <property type="entry name" value="Tetratricopeptide repeat domain"/>
    <property type="match status" value="2"/>
</dbReference>
<name>A0A433SAB7_9BURK</name>
<accession>A0A433SAB7</accession>
<dbReference type="InterPro" id="IPR050767">
    <property type="entry name" value="Sel1_AlgK"/>
</dbReference>
<proteinExistence type="predicted"/>
<dbReference type="AlphaFoldDB" id="A0A433SAB7"/>
<dbReference type="PANTHER" id="PTHR11102">
    <property type="entry name" value="SEL-1-LIKE PROTEIN"/>
    <property type="match status" value="1"/>
</dbReference>
<comment type="caution">
    <text evidence="1">The sequence shown here is derived from an EMBL/GenBank/DDBJ whole genome shotgun (WGS) entry which is preliminary data.</text>
</comment>
<dbReference type="SUPFAM" id="SSF81901">
    <property type="entry name" value="HCP-like"/>
    <property type="match status" value="2"/>
</dbReference>
<dbReference type="InterPro" id="IPR011990">
    <property type="entry name" value="TPR-like_helical_dom_sf"/>
</dbReference>
<evidence type="ECO:0000313" key="1">
    <source>
        <dbReference type="EMBL" id="RUS65665.1"/>
    </source>
</evidence>
<evidence type="ECO:0000313" key="2">
    <source>
        <dbReference type="Proteomes" id="UP000286947"/>
    </source>
</evidence>
<dbReference type="SMART" id="SM00671">
    <property type="entry name" value="SEL1"/>
    <property type="match status" value="6"/>
</dbReference>
<dbReference type="PANTHER" id="PTHR11102:SF160">
    <property type="entry name" value="ERAD-ASSOCIATED E3 UBIQUITIN-PROTEIN LIGASE COMPONENT HRD3"/>
    <property type="match status" value="1"/>
</dbReference>
<dbReference type="EMBL" id="PQSP01000010">
    <property type="protein sequence ID" value="RUS65665.1"/>
    <property type="molecule type" value="Genomic_DNA"/>
</dbReference>
<sequence length="363" mass="40802">MVTHTDTHNEGAKGQAHQAFEQGAVFYQQGLSTDDKKELNQKFNEAATLFTVAAEHGHADAQYTLAQIYASDFISGLDEDAHDQIDHEKAVYWLKRLIRQCELPTDESERFKYAQEALELLGRMTWWGIGCVPDKAQAVAYFQAAAAQGDEEAKLALFIIYFTSDYGTQDERLQSLQWLTEELGDEDDGPDGHKVVLACYYLGDGEKRPADYAQAARWFSGAVQEYVSCFFEFERDKPLPVYTQPLHKDSAMPDIERLANAGDVDAMYLAGWRCMKGMGVSKDVRQALLWWEKAAACGYLPALFQIGRHYAQGLVGVTQDEKKAAEAYFEACKSFSVQNGFDAEKVEENEPPLAQCLRMLGYL</sequence>
<dbReference type="InterPro" id="IPR006597">
    <property type="entry name" value="Sel1-like"/>
</dbReference>
<gene>
    <name evidence="1" type="primary">esiB_9</name>
    <name evidence="1" type="ORF">CUZ56_02751</name>
</gene>
<organism evidence="1 2">
    <name type="scientific">Saezia sanguinis</name>
    <dbReference type="NCBI Taxonomy" id="1965230"/>
    <lineage>
        <taxon>Bacteria</taxon>
        <taxon>Pseudomonadati</taxon>
        <taxon>Pseudomonadota</taxon>
        <taxon>Betaproteobacteria</taxon>
        <taxon>Burkholderiales</taxon>
        <taxon>Saeziaceae</taxon>
        <taxon>Saezia</taxon>
    </lineage>
</organism>
<dbReference type="Pfam" id="PF08238">
    <property type="entry name" value="Sel1"/>
    <property type="match status" value="5"/>
</dbReference>